<organism evidence="2">
    <name type="scientific">marine metagenome</name>
    <dbReference type="NCBI Taxonomy" id="408172"/>
    <lineage>
        <taxon>unclassified sequences</taxon>
        <taxon>metagenomes</taxon>
        <taxon>ecological metagenomes</taxon>
    </lineage>
</organism>
<dbReference type="PANTHER" id="PTHR12128">
    <property type="entry name" value="DIHYDRODIPICOLINATE SYNTHASE"/>
    <property type="match status" value="1"/>
</dbReference>
<dbReference type="PIRSF" id="PIRSF001365">
    <property type="entry name" value="DHDPS"/>
    <property type="match status" value="1"/>
</dbReference>
<dbReference type="CDD" id="cd00408">
    <property type="entry name" value="DHDPS-like"/>
    <property type="match status" value="1"/>
</dbReference>
<reference evidence="2" key="1">
    <citation type="submission" date="2018-05" db="EMBL/GenBank/DDBJ databases">
        <authorList>
            <person name="Lanie J.A."/>
            <person name="Ng W.-L."/>
            <person name="Kazmierczak K.M."/>
            <person name="Andrzejewski T.M."/>
            <person name="Davidsen T.M."/>
            <person name="Wayne K.J."/>
            <person name="Tettelin H."/>
            <person name="Glass J.I."/>
            <person name="Rusch D."/>
            <person name="Podicherti R."/>
            <person name="Tsui H.-C.T."/>
            <person name="Winkler M.E."/>
        </authorList>
    </citation>
    <scope>NUCLEOTIDE SEQUENCE</scope>
</reference>
<proteinExistence type="predicted"/>
<gene>
    <name evidence="2" type="ORF">METZ01_LOCUS314027</name>
</gene>
<dbReference type="SMART" id="SM01130">
    <property type="entry name" value="DHDPS"/>
    <property type="match status" value="1"/>
</dbReference>
<evidence type="ECO:0008006" key="3">
    <source>
        <dbReference type="Google" id="ProtNLM"/>
    </source>
</evidence>
<dbReference type="GO" id="GO:0008840">
    <property type="term" value="F:4-hydroxy-tetrahydrodipicolinate synthase activity"/>
    <property type="evidence" value="ECO:0007669"/>
    <property type="project" value="TreeGrafter"/>
</dbReference>
<keyword evidence="1" id="KW-0456">Lyase</keyword>
<protein>
    <recommendedName>
        <fullName evidence="3">Dihydrodipicolinate synthase family protein</fullName>
    </recommendedName>
</protein>
<dbReference type="Pfam" id="PF00701">
    <property type="entry name" value="DHDPS"/>
    <property type="match status" value="1"/>
</dbReference>
<dbReference type="InterPro" id="IPR013785">
    <property type="entry name" value="Aldolase_TIM"/>
</dbReference>
<evidence type="ECO:0000256" key="1">
    <source>
        <dbReference type="ARBA" id="ARBA00023239"/>
    </source>
</evidence>
<dbReference type="EMBL" id="UINC01100821">
    <property type="protein sequence ID" value="SVC61173.1"/>
    <property type="molecule type" value="Genomic_DNA"/>
</dbReference>
<dbReference type="Gene3D" id="3.20.20.70">
    <property type="entry name" value="Aldolase class I"/>
    <property type="match status" value="1"/>
</dbReference>
<name>A0A382NIY1_9ZZZZ</name>
<accession>A0A382NIY1</accession>
<dbReference type="SUPFAM" id="SSF51569">
    <property type="entry name" value="Aldolase"/>
    <property type="match status" value="1"/>
</dbReference>
<dbReference type="InterPro" id="IPR002220">
    <property type="entry name" value="DapA-like"/>
</dbReference>
<sequence>MNRQELQKLVVGAICPLPTPFDENFHVDNGLMYELSSYLIDQGLATGNAMLKVASAVGEGSNLGDEEWPDLLSAVVRAADGKCPVMSSINHKDTFRSIEDAKKAADLGAVAIQVSPPIFSDPNQDDMVRYYGALSDAIDIGVMVYNNPWFAFSWAGKTVSLGNIEPDTFVRMADFEHIVAVKWSSPVGQSYEEMSKFSGTFNVIDNNTDVILCHKLGGRGYIGFDPVFPKRDLGIWDLMESGRYEEAQDLHGSRSLPEYKEFAARVTKKSGGISRVYKAVWEVMGWNVGPMRPPSTPLTSEEMDELRGIVKGGGGI</sequence>
<evidence type="ECO:0000313" key="2">
    <source>
        <dbReference type="EMBL" id="SVC61173.1"/>
    </source>
</evidence>
<dbReference type="PANTHER" id="PTHR12128:SF66">
    <property type="entry name" value="4-HYDROXY-2-OXOGLUTARATE ALDOLASE, MITOCHONDRIAL"/>
    <property type="match status" value="1"/>
</dbReference>
<dbReference type="AlphaFoldDB" id="A0A382NIY1"/>